<organism evidence="1 2">
    <name type="scientific">Rickettsia helvetica</name>
    <dbReference type="NCBI Taxonomy" id="35789"/>
    <lineage>
        <taxon>Bacteria</taxon>
        <taxon>Pseudomonadati</taxon>
        <taxon>Pseudomonadota</taxon>
        <taxon>Alphaproteobacteria</taxon>
        <taxon>Rickettsiales</taxon>
        <taxon>Rickettsiaceae</taxon>
        <taxon>Rickettsieae</taxon>
        <taxon>Rickettsia</taxon>
        <taxon>spotted fever group</taxon>
    </lineage>
</organism>
<name>A0ABM9N9Z1_RICHE</name>
<protein>
    <submittedName>
        <fullName evidence="1">Toxin RelE</fullName>
        <ecNumber evidence="1">3.1.-.-</ecNumber>
    </submittedName>
</protein>
<keyword evidence="2" id="KW-1185">Reference proteome</keyword>
<dbReference type="Pfam" id="PF09907">
    <property type="entry name" value="HigB_toxin"/>
    <property type="match status" value="1"/>
</dbReference>
<dbReference type="RefSeq" id="WP_010421575.1">
    <property type="nucleotide sequence ID" value="NZ_OY974080.1"/>
</dbReference>
<proteinExistence type="predicted"/>
<sequence length="98" mass="11800">MRIISIKKLKDFWEQGYANSEQPLKVWYQIFKKENFTTPNEIKLLFPSCSIINNNRIVFNISGNKYRLITHIRYDLQIVYIRFVGTHAEYDKINVKEI</sequence>
<accession>A0ABM9N9Z1</accession>
<evidence type="ECO:0000313" key="1">
    <source>
        <dbReference type="EMBL" id="CAK9119678.1"/>
    </source>
</evidence>
<dbReference type="EMBL" id="OZ018776">
    <property type="protein sequence ID" value="CAK9119678.1"/>
    <property type="molecule type" value="Genomic_DNA"/>
</dbReference>
<reference evidence="1 2" key="1">
    <citation type="submission" date="2024-02" db="EMBL/GenBank/DDBJ databases">
        <authorList>
            <person name="Nijsse B."/>
            <person name="Sprong H."/>
        </authorList>
    </citation>
    <scope>NUCLEOTIDE SEQUENCE [LARGE SCALE GENOMIC DNA]</scope>
    <source>
        <strain evidence="1">OB144</strain>
    </source>
</reference>
<keyword evidence="1" id="KW-0378">Hydrolase</keyword>
<gene>
    <name evidence="1" type="primary">relE</name>
    <name evidence="1" type="ORF">OB144RH_00730</name>
</gene>
<dbReference type="Proteomes" id="UP001642485">
    <property type="component" value="Chromosome"/>
</dbReference>
<dbReference type="GO" id="GO:0016787">
    <property type="term" value="F:hydrolase activity"/>
    <property type="evidence" value="ECO:0007669"/>
    <property type="project" value="UniProtKB-KW"/>
</dbReference>
<dbReference type="InterPro" id="IPR018669">
    <property type="entry name" value="Toxin_HigB"/>
</dbReference>
<dbReference type="EC" id="3.1.-.-" evidence="1"/>
<evidence type="ECO:0000313" key="2">
    <source>
        <dbReference type="Proteomes" id="UP001642485"/>
    </source>
</evidence>